<gene>
    <name evidence="1" type="ORF">Ocin01_07583</name>
</gene>
<sequence>VNSTIDIFQEHGSGWKLRKILASDIRIARYLASPRGRCYVNLPTRLKKKMGIVNVRNLDNQCFKWAFLKCRYNFKNINFPPNMQSIKKFESQNADKKIALNIFECDNTSSNLITKRISPFVLEENYQIIDLLIFHDIPAGQSHYMGISNISRMHGKRNCHKKTFCYNCQNTYTKKTFPLHVTTCMNFKPQRISMPNITETGAPVINFRSYYRKLVHEYVLYADFESIMQPEQIQTECTMFMSKHVPSGYQLFLVGREEGL</sequence>
<feature type="non-terminal residue" evidence="1">
    <location>
        <position position="260"/>
    </location>
</feature>
<comment type="caution">
    <text evidence="1">The sequence shown here is derived from an EMBL/GenBank/DDBJ whole genome shotgun (WGS) entry which is preliminary data.</text>
</comment>
<reference evidence="1 2" key="1">
    <citation type="journal article" date="2016" name="Genome Biol. Evol.">
        <title>Gene Family Evolution Reflects Adaptation to Soil Environmental Stressors in the Genome of the Collembolan Orchesella cincta.</title>
        <authorList>
            <person name="Faddeeva-Vakhrusheva A."/>
            <person name="Derks M.F."/>
            <person name="Anvar S.Y."/>
            <person name="Agamennone V."/>
            <person name="Suring W."/>
            <person name="Smit S."/>
            <person name="van Straalen N.M."/>
            <person name="Roelofs D."/>
        </authorList>
    </citation>
    <scope>NUCLEOTIDE SEQUENCE [LARGE SCALE GENOMIC DNA]</scope>
    <source>
        <tissue evidence="1">Mixed pool</tissue>
    </source>
</reference>
<dbReference type="AlphaFoldDB" id="A0A1D2N1B4"/>
<evidence type="ECO:0000313" key="2">
    <source>
        <dbReference type="Proteomes" id="UP000094527"/>
    </source>
</evidence>
<dbReference type="STRING" id="48709.A0A1D2N1B4"/>
<dbReference type="OMA" id="DINIDPX"/>
<dbReference type="Proteomes" id="UP000094527">
    <property type="component" value="Unassembled WGS sequence"/>
</dbReference>
<dbReference type="EMBL" id="LJIJ01000300">
    <property type="protein sequence ID" value="ODM99097.1"/>
    <property type="molecule type" value="Genomic_DNA"/>
</dbReference>
<evidence type="ECO:0000313" key="1">
    <source>
        <dbReference type="EMBL" id="ODM99097.1"/>
    </source>
</evidence>
<dbReference type="PANTHER" id="PTHR31511">
    <property type="entry name" value="PROTEIN CBG23764"/>
    <property type="match status" value="1"/>
</dbReference>
<feature type="non-terminal residue" evidence="1">
    <location>
        <position position="1"/>
    </location>
</feature>
<proteinExistence type="predicted"/>
<keyword evidence="2" id="KW-1185">Reference proteome</keyword>
<organism evidence="1 2">
    <name type="scientific">Orchesella cincta</name>
    <name type="common">Springtail</name>
    <name type="synonym">Podura cincta</name>
    <dbReference type="NCBI Taxonomy" id="48709"/>
    <lineage>
        <taxon>Eukaryota</taxon>
        <taxon>Metazoa</taxon>
        <taxon>Ecdysozoa</taxon>
        <taxon>Arthropoda</taxon>
        <taxon>Hexapoda</taxon>
        <taxon>Collembola</taxon>
        <taxon>Entomobryomorpha</taxon>
        <taxon>Entomobryoidea</taxon>
        <taxon>Orchesellidae</taxon>
        <taxon>Orchesellinae</taxon>
        <taxon>Orchesella</taxon>
    </lineage>
</organism>
<evidence type="ECO:0008006" key="3">
    <source>
        <dbReference type="Google" id="ProtNLM"/>
    </source>
</evidence>
<dbReference type="OrthoDB" id="414982at2759"/>
<name>A0A1D2N1B4_ORCCI</name>
<protein>
    <recommendedName>
        <fullName evidence="3">DNA-directed DNA polymerase</fullName>
    </recommendedName>
</protein>
<accession>A0A1D2N1B4</accession>
<dbReference type="PANTHER" id="PTHR31511:SF12">
    <property type="entry name" value="RHO TERMINATION FACTOR N-TERMINAL DOMAIN-CONTAINING PROTEIN"/>
    <property type="match status" value="1"/>
</dbReference>